<accession>A0A0R1U1A2</accession>
<name>A0A0R1U1A2_9LACO</name>
<dbReference type="PROSITE" id="PS50994">
    <property type="entry name" value="INTEGRASE"/>
    <property type="match status" value="1"/>
</dbReference>
<keyword evidence="3" id="KW-1185">Reference proteome</keyword>
<dbReference type="InterPro" id="IPR050900">
    <property type="entry name" value="Transposase_IS3/IS150/IS904"/>
</dbReference>
<dbReference type="Gene3D" id="3.30.420.10">
    <property type="entry name" value="Ribonuclease H-like superfamily/Ribonuclease H"/>
    <property type="match status" value="1"/>
</dbReference>
<gene>
    <name evidence="2" type="ORF">FC50_GL000017</name>
</gene>
<dbReference type="Pfam" id="PF13333">
    <property type="entry name" value="rve_2"/>
    <property type="match status" value="1"/>
</dbReference>
<dbReference type="InterPro" id="IPR001584">
    <property type="entry name" value="Integrase_cat-core"/>
</dbReference>
<dbReference type="GO" id="GO:0003676">
    <property type="term" value="F:nucleic acid binding"/>
    <property type="evidence" value="ECO:0007669"/>
    <property type="project" value="InterPro"/>
</dbReference>
<dbReference type="STRING" id="1423783.FC50_GL000017"/>
<dbReference type="PANTHER" id="PTHR46889">
    <property type="entry name" value="TRANSPOSASE INSF FOR INSERTION SEQUENCE IS3B-RELATED"/>
    <property type="match status" value="1"/>
</dbReference>
<dbReference type="EMBL" id="AZFJ01000031">
    <property type="protein sequence ID" value="KRL87159.1"/>
    <property type="molecule type" value="Genomic_DNA"/>
</dbReference>
<dbReference type="PANTHER" id="PTHR46889:SF4">
    <property type="entry name" value="TRANSPOSASE INSO FOR INSERTION SEQUENCE ELEMENT IS911B-RELATED"/>
    <property type="match status" value="1"/>
</dbReference>
<dbReference type="NCBIfam" id="NF033516">
    <property type="entry name" value="transpos_IS3"/>
    <property type="match status" value="1"/>
</dbReference>
<comment type="caution">
    <text evidence="2">The sequence shown here is derived from an EMBL/GenBank/DDBJ whole genome shotgun (WGS) entry which is preliminary data.</text>
</comment>
<dbReference type="Proteomes" id="UP000051922">
    <property type="component" value="Unassembled WGS sequence"/>
</dbReference>
<dbReference type="InterPro" id="IPR048020">
    <property type="entry name" value="Transpos_IS3"/>
</dbReference>
<reference evidence="2 3" key="1">
    <citation type="journal article" date="2015" name="Genome Announc.">
        <title>Expanding the biotechnology potential of lactobacilli through comparative genomics of 213 strains and associated genera.</title>
        <authorList>
            <person name="Sun Z."/>
            <person name="Harris H.M."/>
            <person name="McCann A."/>
            <person name="Guo C."/>
            <person name="Argimon S."/>
            <person name="Zhang W."/>
            <person name="Yang X."/>
            <person name="Jeffery I.B."/>
            <person name="Cooney J.C."/>
            <person name="Kagawa T.F."/>
            <person name="Liu W."/>
            <person name="Song Y."/>
            <person name="Salvetti E."/>
            <person name="Wrobel A."/>
            <person name="Rasinkangas P."/>
            <person name="Parkhill J."/>
            <person name="Rea M.C."/>
            <person name="O'Sullivan O."/>
            <person name="Ritari J."/>
            <person name="Douillard F.P."/>
            <person name="Paul Ross R."/>
            <person name="Yang R."/>
            <person name="Briner A.E."/>
            <person name="Felis G.E."/>
            <person name="de Vos W.M."/>
            <person name="Barrangou R."/>
            <person name="Klaenhammer T.R."/>
            <person name="Caufield P.W."/>
            <person name="Cui Y."/>
            <person name="Zhang H."/>
            <person name="O'Toole P.W."/>
        </authorList>
    </citation>
    <scope>NUCLEOTIDE SEQUENCE [LARGE SCALE GENOMIC DNA]</scope>
    <source>
        <strain evidence="2 3">DSM 15945</strain>
    </source>
</reference>
<evidence type="ECO:0000313" key="3">
    <source>
        <dbReference type="Proteomes" id="UP000051922"/>
    </source>
</evidence>
<evidence type="ECO:0000313" key="2">
    <source>
        <dbReference type="EMBL" id="KRL87159.1"/>
    </source>
</evidence>
<proteinExistence type="predicted"/>
<dbReference type="InterPro" id="IPR036397">
    <property type="entry name" value="RNaseH_sf"/>
</dbReference>
<sequence>MHVETVKAGFLFCAETIRRIMGEMGLKVAIYSKHTSRYSSYRGEVGKAAPNLLRQQFTATQPRTVFHTDVTQVRLANGEWGYISSITDEASREVLAISVSNSPNQKLIHASLMELKLHLNSNHASIIHSDHGWQYEMPGYIGQIQKLHLTQSMSRKGNCHDNAPIESFFGLLKRECLNRLKIQNLQELRKTVKKYASWFNNDRISMVLNGLTPREYRQQFKLSKSV</sequence>
<dbReference type="SUPFAM" id="SSF53098">
    <property type="entry name" value="Ribonuclease H-like"/>
    <property type="match status" value="1"/>
</dbReference>
<dbReference type="GO" id="GO:0015074">
    <property type="term" value="P:DNA integration"/>
    <property type="evidence" value="ECO:0007669"/>
    <property type="project" value="InterPro"/>
</dbReference>
<dbReference type="Pfam" id="PF00665">
    <property type="entry name" value="rve"/>
    <property type="match status" value="1"/>
</dbReference>
<protein>
    <submittedName>
        <fullName evidence="2">Transposase IS150 IS3 family protein</fullName>
    </submittedName>
</protein>
<evidence type="ECO:0000259" key="1">
    <source>
        <dbReference type="PROSITE" id="PS50994"/>
    </source>
</evidence>
<feature type="domain" description="Integrase catalytic" evidence="1">
    <location>
        <begin position="58"/>
        <end position="221"/>
    </location>
</feature>
<dbReference type="AlphaFoldDB" id="A0A0R1U1A2"/>
<organism evidence="2 3">
    <name type="scientific">Lacticaseibacillus pantheris DSM 15945 = JCM 12539 = NBRC 106106</name>
    <dbReference type="NCBI Taxonomy" id="1423783"/>
    <lineage>
        <taxon>Bacteria</taxon>
        <taxon>Bacillati</taxon>
        <taxon>Bacillota</taxon>
        <taxon>Bacilli</taxon>
        <taxon>Lactobacillales</taxon>
        <taxon>Lactobacillaceae</taxon>
        <taxon>Lacticaseibacillus</taxon>
    </lineage>
</organism>
<dbReference type="InterPro" id="IPR012337">
    <property type="entry name" value="RNaseH-like_sf"/>
</dbReference>
<dbReference type="PATRIC" id="fig|1423783.4.peg.18"/>